<dbReference type="Proteomes" id="UP000800093">
    <property type="component" value="Unassembled WGS sequence"/>
</dbReference>
<gene>
    <name evidence="2" type="ORF">CC78DRAFT_362462</name>
</gene>
<protein>
    <submittedName>
        <fullName evidence="2">Uncharacterized protein</fullName>
    </submittedName>
</protein>
<proteinExistence type="predicted"/>
<comment type="caution">
    <text evidence="2">The sequence shown here is derived from an EMBL/GenBank/DDBJ whole genome shotgun (WGS) entry which is preliminary data.</text>
</comment>
<feature type="region of interest" description="Disordered" evidence="1">
    <location>
        <begin position="109"/>
        <end position="170"/>
    </location>
</feature>
<feature type="region of interest" description="Disordered" evidence="1">
    <location>
        <begin position="670"/>
        <end position="734"/>
    </location>
</feature>
<name>A0A9P4K4I8_9PLEO</name>
<evidence type="ECO:0000256" key="1">
    <source>
        <dbReference type="SAM" id="MobiDB-lite"/>
    </source>
</evidence>
<accession>A0A9P4K4I8</accession>
<organism evidence="2 3">
    <name type="scientific">Lojkania enalia</name>
    <dbReference type="NCBI Taxonomy" id="147567"/>
    <lineage>
        <taxon>Eukaryota</taxon>
        <taxon>Fungi</taxon>
        <taxon>Dikarya</taxon>
        <taxon>Ascomycota</taxon>
        <taxon>Pezizomycotina</taxon>
        <taxon>Dothideomycetes</taxon>
        <taxon>Pleosporomycetidae</taxon>
        <taxon>Pleosporales</taxon>
        <taxon>Pleosporales incertae sedis</taxon>
        <taxon>Lojkania</taxon>
    </lineage>
</organism>
<evidence type="ECO:0000313" key="2">
    <source>
        <dbReference type="EMBL" id="KAF2261167.1"/>
    </source>
</evidence>
<dbReference type="EMBL" id="ML986663">
    <property type="protein sequence ID" value="KAF2261167.1"/>
    <property type="molecule type" value="Genomic_DNA"/>
</dbReference>
<dbReference type="OrthoDB" id="10659857at2759"/>
<evidence type="ECO:0000313" key="3">
    <source>
        <dbReference type="Proteomes" id="UP000800093"/>
    </source>
</evidence>
<keyword evidence="3" id="KW-1185">Reference proteome</keyword>
<feature type="compositionally biased region" description="Polar residues" evidence="1">
    <location>
        <begin position="428"/>
        <end position="440"/>
    </location>
</feature>
<reference evidence="3" key="1">
    <citation type="journal article" date="2020" name="Stud. Mycol.">
        <title>101 Dothideomycetes genomes: A test case for predicting lifestyles and emergence of pathogens.</title>
        <authorList>
            <person name="Haridas S."/>
            <person name="Albert R."/>
            <person name="Binder M."/>
            <person name="Bloem J."/>
            <person name="LaButti K."/>
            <person name="Salamov A."/>
            <person name="Andreopoulos B."/>
            <person name="Baker S."/>
            <person name="Barry K."/>
            <person name="Bills G."/>
            <person name="Bluhm B."/>
            <person name="Cannon C."/>
            <person name="Castanera R."/>
            <person name="Culley D."/>
            <person name="Daum C."/>
            <person name="Ezra D."/>
            <person name="Gonzalez J."/>
            <person name="Henrissat B."/>
            <person name="Kuo A."/>
            <person name="Liang C."/>
            <person name="Lipzen A."/>
            <person name="Lutzoni F."/>
            <person name="Magnuson J."/>
            <person name="Mondo S."/>
            <person name="Nolan M."/>
            <person name="Ohm R."/>
            <person name="Pangilinan J."/>
            <person name="Park H.-J."/>
            <person name="Ramirez L."/>
            <person name="Alfaro M."/>
            <person name="Sun H."/>
            <person name="Tritt A."/>
            <person name="Yoshinaga Y."/>
            <person name="Zwiers L.-H."/>
            <person name="Turgeon B."/>
            <person name="Goodwin S."/>
            <person name="Spatafora J."/>
            <person name="Crous P."/>
            <person name="Grigoriev I."/>
        </authorList>
    </citation>
    <scope>NUCLEOTIDE SEQUENCE [LARGE SCALE GENOMIC DNA]</scope>
    <source>
        <strain evidence="3">CBS 304.66</strain>
    </source>
</reference>
<feature type="region of interest" description="Disordered" evidence="1">
    <location>
        <begin position="385"/>
        <end position="451"/>
    </location>
</feature>
<sequence>MLDHVMLTGNSHDIQNWTSNFSKGSSSSAGVPKDCPQADKWVGASSPIKIYFRESPETEQQIEYARIPGSSISTASIMSTIAGPPGANLAISNAFLFQPKTPRMPAVEDAFPKSDPVIGRPMEQDSKKPRRPTLKDIVSSCPLPSSTTDARNKPHSRRPTLREMVSSPPSMPEMQAIAPLDVQGPLALEHATLSPGSLTTMAERETPVRQNYSRRPTVGDLLLRSLSPPTIDKELPPDPLVLSRETSLGSTPPSGSIISRSSSDEYKFKQAPQGNAFAANGFWSSIGEVESRGKENNIGRKGSFESNIDIARPSIESGQTLENYSFSTADFLRSVGRKYGVLMNENHPFPHLAWPSDPGSREAYDQVREALVAYWFSQAATRESTPDVRLRSGSSTAFLHSSPPETATRSGTSHSTFSRESPFRHLTSKVSSSRNASMSLSPPELPTKVSALPRPIRGKKNKRLLWKPPVFDKSSLHVLGISAIVLQEMQAKFDTTINMKLSEYIEHKTESLISKVNCHDAEEVRFVNGLTVKTMEELESLKSWKTIALNISEETAHFQTPVHVYDTKLDLQRSEMQKLRYPQKSAEFHIPGPCHHIIWATMFMEWAKENYERELKQFEDRLAEGLELKRVQDEMGLDEDYSDLDLEDSDSSDEDLTYVNMLREIQREIDQNTRALNSGSPTNPPSPTTRRQQHSSAEMELRRRRRTTAVNRGLRTVDDPNDLSDVDVESRAPQEEVDNWEIMLDEALRREKARQKEEAERRGRWRVDRRELRKDPTFTFEDDLPSPMRRDINYQTDSSKFACHKTAEDADGGYDREQDEVQVEVEDEYECGKYYAESMDESMDDEKMAFHAI</sequence>
<dbReference type="AlphaFoldDB" id="A0A9P4K4I8"/>
<feature type="compositionally biased region" description="Polar residues" evidence="1">
    <location>
        <begin position="392"/>
        <end position="419"/>
    </location>
</feature>